<dbReference type="EMBL" id="JAPDFW010000121">
    <property type="protein sequence ID" value="KAJ5068051.1"/>
    <property type="molecule type" value="Genomic_DNA"/>
</dbReference>
<keyword evidence="3" id="KW-1185">Reference proteome</keyword>
<dbReference type="PANTHER" id="PTHR37015:SF2">
    <property type="entry name" value="REVERSE TRANSCRIPTASE DOMAIN-CONTAINING PROTEIN"/>
    <property type="match status" value="1"/>
</dbReference>
<evidence type="ECO:0000313" key="2">
    <source>
        <dbReference type="EMBL" id="KAJ5068051.1"/>
    </source>
</evidence>
<dbReference type="PANTHER" id="PTHR37015">
    <property type="entry name" value="REVERSE TRANSCRIPTASE DOMAIN-CONTAINING PROTEIN"/>
    <property type="match status" value="1"/>
</dbReference>
<dbReference type="Proteomes" id="UP001149090">
    <property type="component" value="Unassembled WGS sequence"/>
</dbReference>
<organism evidence="2 3">
    <name type="scientific">Anaeramoeba ignava</name>
    <name type="common">Anaerobic marine amoeba</name>
    <dbReference type="NCBI Taxonomy" id="1746090"/>
    <lineage>
        <taxon>Eukaryota</taxon>
        <taxon>Metamonada</taxon>
        <taxon>Anaeramoebidae</taxon>
        <taxon>Anaeramoeba</taxon>
    </lineage>
</organism>
<gene>
    <name evidence="2" type="ORF">M0811_12637</name>
</gene>
<reference evidence="2" key="1">
    <citation type="submission" date="2022-10" db="EMBL/GenBank/DDBJ databases">
        <title>Novel sulphate-reducing endosymbionts in the free-living metamonad Anaeramoeba.</title>
        <authorList>
            <person name="Jerlstrom-Hultqvist J."/>
            <person name="Cepicka I."/>
            <person name="Gallot-Lavallee L."/>
            <person name="Salas-Leiva D."/>
            <person name="Curtis B.A."/>
            <person name="Zahonova K."/>
            <person name="Pipaliya S."/>
            <person name="Dacks J."/>
            <person name="Roger A.J."/>
        </authorList>
    </citation>
    <scope>NUCLEOTIDE SEQUENCE</scope>
    <source>
        <strain evidence="2">BMAN</strain>
    </source>
</reference>
<dbReference type="OrthoDB" id="74545at2759"/>
<keyword evidence="1" id="KW-0175">Coiled coil</keyword>
<evidence type="ECO:0000256" key="1">
    <source>
        <dbReference type="SAM" id="Coils"/>
    </source>
</evidence>
<evidence type="ECO:0000313" key="3">
    <source>
        <dbReference type="Proteomes" id="UP001149090"/>
    </source>
</evidence>
<comment type="caution">
    <text evidence="2">The sequence shown here is derived from an EMBL/GenBank/DDBJ whole genome shotgun (WGS) entry which is preliminary data.</text>
</comment>
<sequence length="795" mass="92872">MEEKLIAQIKLKEARRQRQKLTEHYQKIIEKTEKEKDILERIQIMIDGLHEAKFANESLHQDIFNLDTFKFEYSIGALSPKKLEQIENSLKEEIKKGTRRAEFAYIFGCILEEWAEKEKDQDQEEINEEKAKEECRKQVDSWVKPEKKIIKSEILDQIFLQFEENFEQMKKNIQEEIPTQLERKITNDEVKSHLNSLSGNIYQKAENRTKAKAISKNKLLVNEYAGVLTLLINNIEDWNWGQDPIQFRTIWTRNKYRTFVDCDLLTSLLFDIIGSRIGQIIKPLFADLTNDIYGFSEMESNSIESINHNNLSELFMVQIPDFDGGIDEYSRDGDIESPDSFQNLLQYISANVSINQKVRPQDPIYLLRSDFANFYPSINHDLIIFLCEKIGFPKKWTKFFENFLKIPTLHSDKTPGVIKEGVPLNFLISKVFAELVLVFFDLFVFTQSSVRIARVVDDAFFVTTKEDEALNAWESMVTFSKDLNIELNMRKCGNPPRWALLEMKPNGKWGVYESAIVDLEQNMMNRIKGENVPILSKINIYNSFMNYILKCVAPFVSLGQDHLKMIGSRLMKIHNNLFGDHGIEQEIRNSLQKILTQKVDFPEALLFFPVSSGGLGLNHVGLNLASFEQHYFEESKQFLRMKKRPIRRKFIRKKVRKFPIKKRTFGIKKMKRIKIVKNKDSMDLESKDDNFNGEDWKKVEDSPYASDFLEMFSTIEPCDPFESTENAALIQDFISRKNELSGKWNSNLSSYWRWVIVRFGSEILDHFGTFRFLITELVPMQLILSSKVKDTSLKA</sequence>
<proteinExistence type="predicted"/>
<feature type="coiled-coil region" evidence="1">
    <location>
        <begin position="4"/>
        <end position="31"/>
    </location>
</feature>
<protein>
    <recommendedName>
        <fullName evidence="4">Reverse transcriptase domain-containing protein</fullName>
    </recommendedName>
</protein>
<name>A0A9Q0R697_ANAIG</name>
<dbReference type="AlphaFoldDB" id="A0A9Q0R697"/>
<accession>A0A9Q0R697</accession>
<evidence type="ECO:0008006" key="4">
    <source>
        <dbReference type="Google" id="ProtNLM"/>
    </source>
</evidence>